<evidence type="ECO:0000259" key="1">
    <source>
        <dbReference type="Pfam" id="PF00561"/>
    </source>
</evidence>
<dbReference type="Gene3D" id="3.40.50.1820">
    <property type="entry name" value="alpha/beta hydrolase"/>
    <property type="match status" value="1"/>
</dbReference>
<dbReference type="Pfam" id="PF00561">
    <property type="entry name" value="Abhydrolase_1"/>
    <property type="match status" value="1"/>
</dbReference>
<evidence type="ECO:0000313" key="3">
    <source>
        <dbReference type="Proteomes" id="UP001165584"/>
    </source>
</evidence>
<name>A0ABT2GNV1_9MICO</name>
<organism evidence="2 3">
    <name type="scientific">Herbiconiux aconitum</name>
    <dbReference type="NCBI Taxonomy" id="2970913"/>
    <lineage>
        <taxon>Bacteria</taxon>
        <taxon>Bacillati</taxon>
        <taxon>Actinomycetota</taxon>
        <taxon>Actinomycetes</taxon>
        <taxon>Micrococcales</taxon>
        <taxon>Microbacteriaceae</taxon>
        <taxon>Herbiconiux</taxon>
    </lineage>
</organism>
<dbReference type="PANTHER" id="PTHR43433">
    <property type="entry name" value="HYDROLASE, ALPHA/BETA FOLD FAMILY PROTEIN"/>
    <property type="match status" value="1"/>
</dbReference>
<dbReference type="PANTHER" id="PTHR43433:SF5">
    <property type="entry name" value="AB HYDROLASE-1 DOMAIN-CONTAINING PROTEIN"/>
    <property type="match status" value="1"/>
</dbReference>
<dbReference type="RefSeq" id="WP_259506420.1">
    <property type="nucleotide sequence ID" value="NZ_JANLCM010000001.1"/>
</dbReference>
<dbReference type="InterPro" id="IPR000073">
    <property type="entry name" value="AB_hydrolase_1"/>
</dbReference>
<dbReference type="InterPro" id="IPR050471">
    <property type="entry name" value="AB_hydrolase"/>
</dbReference>
<reference evidence="2" key="1">
    <citation type="submission" date="2022-08" db="EMBL/GenBank/DDBJ databases">
        <authorList>
            <person name="Deng Y."/>
            <person name="Han X.-F."/>
            <person name="Zhang Y.-Q."/>
        </authorList>
    </citation>
    <scope>NUCLEOTIDE SEQUENCE</scope>
    <source>
        <strain evidence="2">CPCC 205763</strain>
    </source>
</reference>
<sequence length="251" mass="27357">MPVVLSQGVRIAYERFGDPTHPPVLLVHGFASSRDGNWLRAGWARPLTEGGFSGIAVDLRGHGESDRPRAISAYGPSRFLADLVAVLDESGVAHAHLLGYSLGARLSWEFALRHPHRVRSLVLGGLPVSGSFVGFDLAQARAAVERSAAVDEPVTARYLAMMRATRDNDPHALLRLAEAVRRREFRPAARIPRQDMLIVAGSDDDIAAESEQLAARIPHASFLSLPGRNHLDAITSRVFKQATVEFLQSHP</sequence>
<dbReference type="GO" id="GO:0016787">
    <property type="term" value="F:hydrolase activity"/>
    <property type="evidence" value="ECO:0007669"/>
    <property type="project" value="UniProtKB-KW"/>
</dbReference>
<dbReference type="EMBL" id="JANLCM010000001">
    <property type="protein sequence ID" value="MCS5717848.1"/>
    <property type="molecule type" value="Genomic_DNA"/>
</dbReference>
<accession>A0ABT2GNV1</accession>
<evidence type="ECO:0000313" key="2">
    <source>
        <dbReference type="EMBL" id="MCS5717848.1"/>
    </source>
</evidence>
<keyword evidence="3" id="KW-1185">Reference proteome</keyword>
<dbReference type="Proteomes" id="UP001165584">
    <property type="component" value="Unassembled WGS sequence"/>
</dbReference>
<protein>
    <submittedName>
        <fullName evidence="2">Alpha/beta hydrolase</fullName>
    </submittedName>
</protein>
<dbReference type="PRINTS" id="PR00111">
    <property type="entry name" value="ABHYDROLASE"/>
</dbReference>
<dbReference type="InterPro" id="IPR029058">
    <property type="entry name" value="AB_hydrolase_fold"/>
</dbReference>
<feature type="domain" description="AB hydrolase-1" evidence="1">
    <location>
        <begin position="22"/>
        <end position="125"/>
    </location>
</feature>
<proteinExistence type="predicted"/>
<dbReference type="SUPFAM" id="SSF53474">
    <property type="entry name" value="alpha/beta-Hydrolases"/>
    <property type="match status" value="1"/>
</dbReference>
<keyword evidence="2" id="KW-0378">Hydrolase</keyword>
<gene>
    <name evidence="2" type="ORF">N1027_06835</name>
</gene>
<comment type="caution">
    <text evidence="2">The sequence shown here is derived from an EMBL/GenBank/DDBJ whole genome shotgun (WGS) entry which is preliminary data.</text>
</comment>